<dbReference type="GO" id="GO:0003735">
    <property type="term" value="F:structural constituent of ribosome"/>
    <property type="evidence" value="ECO:0007669"/>
    <property type="project" value="TreeGrafter"/>
</dbReference>
<proteinExistence type="inferred from homology"/>
<protein>
    <recommendedName>
        <fullName evidence="6">S1 motif domain-containing protein</fullName>
    </recommendedName>
</protein>
<feature type="domain" description="S1 motif" evidence="6">
    <location>
        <begin position="224"/>
        <end position="291"/>
    </location>
</feature>
<feature type="compositionally biased region" description="Basic and acidic residues" evidence="5">
    <location>
        <begin position="461"/>
        <end position="475"/>
    </location>
</feature>
<dbReference type="Pfam" id="PF00575">
    <property type="entry name" value="S1"/>
    <property type="match status" value="3"/>
</dbReference>
<evidence type="ECO:0000256" key="5">
    <source>
        <dbReference type="SAM" id="MobiDB-lite"/>
    </source>
</evidence>
<evidence type="ECO:0000256" key="3">
    <source>
        <dbReference type="ARBA" id="ARBA00023274"/>
    </source>
</evidence>
<dbReference type="PANTHER" id="PTHR10724:SF7">
    <property type="entry name" value="SMALL RIBOSOMAL SUBUNIT PROTEIN BS1C"/>
    <property type="match status" value="1"/>
</dbReference>
<gene>
    <name evidence="7" type="ORF">A3D45_01590</name>
</gene>
<dbReference type="PROSITE" id="PS50126">
    <property type="entry name" value="S1"/>
    <property type="match status" value="4"/>
</dbReference>
<evidence type="ECO:0000259" key="6">
    <source>
        <dbReference type="PROSITE" id="PS50126"/>
    </source>
</evidence>
<dbReference type="PANTHER" id="PTHR10724">
    <property type="entry name" value="30S RIBOSOMAL PROTEIN S1"/>
    <property type="match status" value="1"/>
</dbReference>
<keyword evidence="3" id="KW-0687">Ribonucleoprotein</keyword>
<keyword evidence="2" id="KW-0689">Ribosomal protein</keyword>
<feature type="region of interest" description="Disordered" evidence="5">
    <location>
        <begin position="439"/>
        <end position="475"/>
    </location>
</feature>
<feature type="domain" description="S1 motif" evidence="6">
    <location>
        <begin position="308"/>
        <end position="377"/>
    </location>
</feature>
<feature type="domain" description="S1 motif" evidence="6">
    <location>
        <begin position="44"/>
        <end position="111"/>
    </location>
</feature>
<accession>A0A1F5S684</accession>
<dbReference type="GO" id="GO:0006412">
    <property type="term" value="P:translation"/>
    <property type="evidence" value="ECO:0007669"/>
    <property type="project" value="TreeGrafter"/>
</dbReference>
<dbReference type="CDD" id="cd00164">
    <property type="entry name" value="S1_like"/>
    <property type="match status" value="1"/>
</dbReference>
<dbReference type="Gene3D" id="2.40.50.140">
    <property type="entry name" value="Nucleic acid-binding proteins"/>
    <property type="match status" value="4"/>
</dbReference>
<dbReference type="InterPro" id="IPR050437">
    <property type="entry name" value="Ribos_protein_bS1-like"/>
</dbReference>
<dbReference type="InterPro" id="IPR003029">
    <property type="entry name" value="S1_domain"/>
</dbReference>
<comment type="caution">
    <text evidence="7">The sequence shown here is derived from an EMBL/GenBank/DDBJ whole genome shotgun (WGS) entry which is preliminary data.</text>
</comment>
<dbReference type="InterPro" id="IPR035104">
    <property type="entry name" value="Ribosomal_protein_S1-like"/>
</dbReference>
<sequence>MREVRRFFLFMTDEITNDSLADQASRDNFQKLLDKENLKIPLVGDIVKGTVLAASKAEVKLDIDGITTGVVRGRELYFEADEYAHLKPGDEVDATIIEEENENGELELSFRSAGQQKAWSTLVDAFANRKILKVKVNDVNKGGLLVSFAQIQGFLPVSQLAPENYPRVNGGDKGKILDKLRSFIGADFEIKVMTLDEKDEKLVVSEKEAWQEKQKDIISKYKVGSVVEGSITALTDFGVFLSFGENLEGLIHISELAWQRIEDPADLFKVGDRVRAEIISIEGSKIFLSAKKLLTDPWHDVESKYKVGQAVTGTILKINPFGLFVELDKDIHGLSHISQLGLTPGQKINEVYKIGGKKEFTVVSIEPKDHRLGLAVSAETKKAETASVGPVALDPVDSVQPKFEVKAESKEKAGKVKKVVVEKIEGVGKAKIKKVKKEKISEPAPVVSSPRPELGIKAGLAKKEKPEKKKKETSK</sequence>
<dbReference type="GO" id="GO:0003729">
    <property type="term" value="F:mRNA binding"/>
    <property type="evidence" value="ECO:0007669"/>
    <property type="project" value="TreeGrafter"/>
</dbReference>
<evidence type="ECO:0000256" key="4">
    <source>
        <dbReference type="ARBA" id="ARBA00025604"/>
    </source>
</evidence>
<dbReference type="AlphaFoldDB" id="A0A1F5S684"/>
<dbReference type="EMBL" id="MFFT01000066">
    <property type="protein sequence ID" value="OGF22062.1"/>
    <property type="molecule type" value="Genomic_DNA"/>
</dbReference>
<evidence type="ECO:0000313" key="7">
    <source>
        <dbReference type="EMBL" id="OGF22062.1"/>
    </source>
</evidence>
<comment type="similarity">
    <text evidence="1">Belongs to the bacterial ribosomal protein bS1 family.</text>
</comment>
<name>A0A1F5S684_9BACT</name>
<dbReference type="FunFam" id="2.40.50.140:FF:000103">
    <property type="entry name" value="protein RRP5 homolog"/>
    <property type="match status" value="1"/>
</dbReference>
<dbReference type="PRINTS" id="PR00681">
    <property type="entry name" value="RIBOSOMALS1"/>
</dbReference>
<dbReference type="InterPro" id="IPR012340">
    <property type="entry name" value="NA-bd_OB-fold"/>
</dbReference>
<evidence type="ECO:0000256" key="2">
    <source>
        <dbReference type="ARBA" id="ARBA00022980"/>
    </source>
</evidence>
<evidence type="ECO:0000313" key="8">
    <source>
        <dbReference type="Proteomes" id="UP000176877"/>
    </source>
</evidence>
<reference evidence="7 8" key="1">
    <citation type="journal article" date="2016" name="Nat. Commun.">
        <title>Thousands of microbial genomes shed light on interconnected biogeochemical processes in an aquifer system.</title>
        <authorList>
            <person name="Anantharaman K."/>
            <person name="Brown C.T."/>
            <person name="Hug L.A."/>
            <person name="Sharon I."/>
            <person name="Castelle C.J."/>
            <person name="Probst A.J."/>
            <person name="Thomas B.C."/>
            <person name="Singh A."/>
            <person name="Wilkins M.J."/>
            <person name="Karaoz U."/>
            <person name="Brodie E.L."/>
            <person name="Williams K.H."/>
            <person name="Hubbard S.S."/>
            <person name="Banfield J.F."/>
        </authorList>
    </citation>
    <scope>NUCLEOTIDE SEQUENCE [LARGE SCALE GENOMIC DNA]</scope>
</reference>
<dbReference type="Proteomes" id="UP000176877">
    <property type="component" value="Unassembled WGS sequence"/>
</dbReference>
<evidence type="ECO:0000256" key="1">
    <source>
        <dbReference type="ARBA" id="ARBA00006767"/>
    </source>
</evidence>
<dbReference type="SUPFAM" id="SSF50249">
    <property type="entry name" value="Nucleic acid-binding proteins"/>
    <property type="match status" value="4"/>
</dbReference>
<organism evidence="7 8">
    <name type="scientific">Candidatus Falkowbacteria bacterium RIFCSPHIGHO2_02_FULL_42_9</name>
    <dbReference type="NCBI Taxonomy" id="1797986"/>
    <lineage>
        <taxon>Bacteria</taxon>
        <taxon>Candidatus Falkowiibacteriota</taxon>
    </lineage>
</organism>
<feature type="domain" description="S1 motif" evidence="6">
    <location>
        <begin position="129"/>
        <end position="207"/>
    </location>
</feature>
<dbReference type="SMART" id="SM00316">
    <property type="entry name" value="S1"/>
    <property type="match status" value="4"/>
</dbReference>
<comment type="function">
    <text evidence="4">Binds mRNA; thus facilitating recognition of the initiation point. It is needed to translate mRNA with a short Shine-Dalgarno (SD) purine-rich sequence.</text>
</comment>